<comment type="caution">
    <text evidence="2">The sequence shown here is derived from an EMBL/GenBank/DDBJ whole genome shotgun (WGS) entry which is preliminary data.</text>
</comment>
<sequence length="247" mass="26965">MEECTGENSGIKRARDDSGELGSSSPESKRVNAYIDADPKTDESDRVDTETKLHSPESNGSQQDWDRNSTESNGAENELDSQAVVKFREDILDILYETEMVPEVQDLDSVIRSFEEEILQLSPATGHPPAVELKSDSGECQPDLGYLLEASDDELGLPPNVSEAPAQNQSINMSTGNVEADNGLGNIAGYENELPSYDSFELGLGERVTDWDNYGANGNGDFLTVDGLFDYLDGSDFNWQPESLPAL</sequence>
<evidence type="ECO:0000256" key="1">
    <source>
        <dbReference type="SAM" id="MobiDB-lite"/>
    </source>
</evidence>
<dbReference type="PANTHER" id="PTHR34539:SF15">
    <property type="match status" value="1"/>
</dbReference>
<evidence type="ECO:0000313" key="3">
    <source>
        <dbReference type="Proteomes" id="UP001630127"/>
    </source>
</evidence>
<evidence type="ECO:0000313" key="2">
    <source>
        <dbReference type="EMBL" id="KAL3512259.1"/>
    </source>
</evidence>
<feature type="region of interest" description="Disordered" evidence="1">
    <location>
        <begin position="1"/>
        <end position="83"/>
    </location>
</feature>
<reference evidence="2 3" key="1">
    <citation type="submission" date="2024-11" db="EMBL/GenBank/DDBJ databases">
        <title>A near-complete genome assembly of Cinchona calisaya.</title>
        <authorList>
            <person name="Lian D.C."/>
            <person name="Zhao X.W."/>
            <person name="Wei L."/>
        </authorList>
    </citation>
    <scope>NUCLEOTIDE SEQUENCE [LARGE SCALE GENOMIC DNA]</scope>
    <source>
        <tissue evidence="2">Nenye</tissue>
    </source>
</reference>
<dbReference type="EMBL" id="JBJUIK010000011">
    <property type="protein sequence ID" value="KAL3512259.1"/>
    <property type="molecule type" value="Genomic_DNA"/>
</dbReference>
<dbReference type="Proteomes" id="UP001630127">
    <property type="component" value="Unassembled WGS sequence"/>
</dbReference>
<feature type="compositionally biased region" description="Basic and acidic residues" evidence="1">
    <location>
        <begin position="37"/>
        <end position="55"/>
    </location>
</feature>
<dbReference type="PANTHER" id="PTHR34539">
    <property type="entry name" value="T6J4.11 PROTEIN"/>
    <property type="match status" value="1"/>
</dbReference>
<organism evidence="2 3">
    <name type="scientific">Cinchona calisaya</name>
    <dbReference type="NCBI Taxonomy" id="153742"/>
    <lineage>
        <taxon>Eukaryota</taxon>
        <taxon>Viridiplantae</taxon>
        <taxon>Streptophyta</taxon>
        <taxon>Embryophyta</taxon>
        <taxon>Tracheophyta</taxon>
        <taxon>Spermatophyta</taxon>
        <taxon>Magnoliopsida</taxon>
        <taxon>eudicotyledons</taxon>
        <taxon>Gunneridae</taxon>
        <taxon>Pentapetalae</taxon>
        <taxon>asterids</taxon>
        <taxon>lamiids</taxon>
        <taxon>Gentianales</taxon>
        <taxon>Rubiaceae</taxon>
        <taxon>Cinchonoideae</taxon>
        <taxon>Cinchoneae</taxon>
        <taxon>Cinchona</taxon>
    </lineage>
</organism>
<name>A0ABD2Z0V8_9GENT</name>
<protein>
    <submittedName>
        <fullName evidence="2">Uncharacterized protein</fullName>
    </submittedName>
</protein>
<proteinExistence type="predicted"/>
<gene>
    <name evidence="2" type="ORF">ACH5RR_024976</name>
</gene>
<keyword evidence="3" id="KW-1185">Reference proteome</keyword>
<dbReference type="AlphaFoldDB" id="A0ABD2Z0V8"/>
<accession>A0ABD2Z0V8</accession>